<comment type="subcellular location">
    <subcellularLocation>
        <location evidence="1 7">Endoplasmic reticulum membrane</location>
        <topology evidence="1 7">Multi-pass membrane protein</topology>
    </subcellularLocation>
</comment>
<evidence type="ECO:0000313" key="8">
    <source>
        <dbReference type="EMBL" id="SCU95026.1"/>
    </source>
</evidence>
<evidence type="ECO:0000256" key="2">
    <source>
        <dbReference type="ARBA" id="ARBA00008917"/>
    </source>
</evidence>
<sequence length="222" mass="25332">MDALLFNLVGDVPAVTKTWVAGIVIMSVLMSTTIVDAGEALYNFDLVFKRGQYMRIVYSFFNYGNLSVMFFVGVAFMIMRLAAVEKAAQTRGHFLWMIFVMSSIVIGVSKWVQPYGSLAHVLHRTLIYYKIRKDIQLDDHLGGGFASPLMIYMCSDILELKNIYSVWGMMLTYLPGQLFYFLEEVVSKVYGVNLCKPPNLWFKKSLHETDVETDEGVEQLQE</sequence>
<dbReference type="InterPro" id="IPR007599">
    <property type="entry name" value="DER1"/>
</dbReference>
<gene>
    <name evidence="8" type="ORF">LANO_0E09032G</name>
</gene>
<organism evidence="8 9">
    <name type="scientific">Lachancea nothofagi CBS 11611</name>
    <dbReference type="NCBI Taxonomy" id="1266666"/>
    <lineage>
        <taxon>Eukaryota</taxon>
        <taxon>Fungi</taxon>
        <taxon>Dikarya</taxon>
        <taxon>Ascomycota</taxon>
        <taxon>Saccharomycotina</taxon>
        <taxon>Saccharomycetes</taxon>
        <taxon>Saccharomycetales</taxon>
        <taxon>Saccharomycetaceae</taxon>
        <taxon>Lachancea</taxon>
    </lineage>
</organism>
<dbReference type="AlphaFoldDB" id="A0A1G4JVG1"/>
<evidence type="ECO:0000256" key="3">
    <source>
        <dbReference type="ARBA" id="ARBA00022692"/>
    </source>
</evidence>
<dbReference type="Pfam" id="PF04511">
    <property type="entry name" value="DER1"/>
    <property type="match status" value="1"/>
</dbReference>
<dbReference type="GO" id="GO:0005789">
    <property type="term" value="C:endoplasmic reticulum membrane"/>
    <property type="evidence" value="ECO:0007669"/>
    <property type="project" value="UniProtKB-SubCell"/>
</dbReference>
<comment type="function">
    <text evidence="7">May be involved in the degradation of misfolded endoplasmic reticulum (ER) luminal proteins.</text>
</comment>
<evidence type="ECO:0000256" key="6">
    <source>
        <dbReference type="ARBA" id="ARBA00023136"/>
    </source>
</evidence>
<comment type="caution">
    <text evidence="7">Lacks conserved residue(s) required for the propagation of feature annotation.</text>
</comment>
<comment type="similarity">
    <text evidence="2 7">Belongs to the derlin family.</text>
</comment>
<name>A0A1G4JVG1_9SACH</name>
<dbReference type="OrthoDB" id="1716531at2759"/>
<dbReference type="PANTHER" id="PTHR11009">
    <property type="entry name" value="DER1-LIKE PROTEIN, DERLIN"/>
    <property type="match status" value="1"/>
</dbReference>
<reference evidence="9" key="1">
    <citation type="submission" date="2016-03" db="EMBL/GenBank/DDBJ databases">
        <authorList>
            <person name="Devillers Hugo."/>
        </authorList>
    </citation>
    <scope>NUCLEOTIDE SEQUENCE [LARGE SCALE GENOMIC DNA]</scope>
</reference>
<evidence type="ECO:0000313" key="9">
    <source>
        <dbReference type="Proteomes" id="UP000189911"/>
    </source>
</evidence>
<keyword evidence="9" id="KW-1185">Reference proteome</keyword>
<keyword evidence="3 7" id="KW-0812">Transmembrane</keyword>
<proteinExistence type="inferred from homology"/>
<keyword evidence="6 7" id="KW-0472">Membrane</keyword>
<dbReference type="GO" id="GO:0006950">
    <property type="term" value="P:response to stress"/>
    <property type="evidence" value="ECO:0007669"/>
    <property type="project" value="UniProtKB-ARBA"/>
</dbReference>
<accession>A0A1G4JVG1</accession>
<feature type="transmembrane region" description="Helical" evidence="7">
    <location>
        <begin position="20"/>
        <end position="42"/>
    </location>
</feature>
<dbReference type="Proteomes" id="UP000189911">
    <property type="component" value="Chromosome E"/>
</dbReference>
<feature type="transmembrane region" description="Helical" evidence="7">
    <location>
        <begin position="63"/>
        <end position="82"/>
    </location>
</feature>
<evidence type="ECO:0000256" key="4">
    <source>
        <dbReference type="ARBA" id="ARBA00022824"/>
    </source>
</evidence>
<evidence type="ECO:0000256" key="1">
    <source>
        <dbReference type="ARBA" id="ARBA00004477"/>
    </source>
</evidence>
<keyword evidence="5 7" id="KW-1133">Transmembrane helix</keyword>
<dbReference type="EMBL" id="LT598451">
    <property type="protein sequence ID" value="SCU95026.1"/>
    <property type="molecule type" value="Genomic_DNA"/>
</dbReference>
<evidence type="ECO:0000256" key="5">
    <source>
        <dbReference type="ARBA" id="ARBA00022989"/>
    </source>
</evidence>
<keyword evidence="4 7" id="KW-0256">Endoplasmic reticulum</keyword>
<feature type="transmembrane region" description="Helical" evidence="7">
    <location>
        <begin position="94"/>
        <end position="112"/>
    </location>
</feature>
<protein>
    <recommendedName>
        <fullName evidence="7">Derlin</fullName>
    </recommendedName>
</protein>
<evidence type="ECO:0000256" key="7">
    <source>
        <dbReference type="RuleBase" id="RU363059"/>
    </source>
</evidence>